<evidence type="ECO:0000256" key="1">
    <source>
        <dbReference type="SAM" id="MobiDB-lite"/>
    </source>
</evidence>
<feature type="compositionally biased region" description="Acidic residues" evidence="1">
    <location>
        <begin position="253"/>
        <end position="262"/>
    </location>
</feature>
<organism evidence="2 3">
    <name type="scientific">Favolaschia claudopus</name>
    <dbReference type="NCBI Taxonomy" id="2862362"/>
    <lineage>
        <taxon>Eukaryota</taxon>
        <taxon>Fungi</taxon>
        <taxon>Dikarya</taxon>
        <taxon>Basidiomycota</taxon>
        <taxon>Agaricomycotina</taxon>
        <taxon>Agaricomycetes</taxon>
        <taxon>Agaricomycetidae</taxon>
        <taxon>Agaricales</taxon>
        <taxon>Marasmiineae</taxon>
        <taxon>Mycenaceae</taxon>
        <taxon>Favolaschia</taxon>
    </lineage>
</organism>
<dbReference type="EMBL" id="JAWWNJ010000132">
    <property type="protein sequence ID" value="KAK6985096.1"/>
    <property type="molecule type" value="Genomic_DNA"/>
</dbReference>
<feature type="compositionally biased region" description="Basic residues" evidence="1">
    <location>
        <begin position="268"/>
        <end position="277"/>
    </location>
</feature>
<dbReference type="Proteomes" id="UP001362999">
    <property type="component" value="Unassembled WGS sequence"/>
</dbReference>
<comment type="caution">
    <text evidence="2">The sequence shown here is derived from an EMBL/GenBank/DDBJ whole genome shotgun (WGS) entry which is preliminary data.</text>
</comment>
<reference evidence="2 3" key="1">
    <citation type="journal article" date="2024" name="J Genomics">
        <title>Draft genome sequencing and assembly of Favolaschia claudopus CIRM-BRFM 2984 isolated from oak limbs.</title>
        <authorList>
            <person name="Navarro D."/>
            <person name="Drula E."/>
            <person name="Chaduli D."/>
            <person name="Cazenave R."/>
            <person name="Ahrendt S."/>
            <person name="Wang J."/>
            <person name="Lipzen A."/>
            <person name="Daum C."/>
            <person name="Barry K."/>
            <person name="Grigoriev I.V."/>
            <person name="Favel A."/>
            <person name="Rosso M.N."/>
            <person name="Martin F."/>
        </authorList>
    </citation>
    <scope>NUCLEOTIDE SEQUENCE [LARGE SCALE GENOMIC DNA]</scope>
    <source>
        <strain evidence="2 3">CIRM-BRFM 2984</strain>
    </source>
</reference>
<accession>A0AAV9ZLL5</accession>
<name>A0AAV9ZLL5_9AGAR</name>
<keyword evidence="3" id="KW-1185">Reference proteome</keyword>
<feature type="region of interest" description="Disordered" evidence="1">
    <location>
        <begin position="31"/>
        <end position="56"/>
    </location>
</feature>
<evidence type="ECO:0000313" key="3">
    <source>
        <dbReference type="Proteomes" id="UP001362999"/>
    </source>
</evidence>
<feature type="compositionally biased region" description="Pro residues" evidence="1">
    <location>
        <begin position="41"/>
        <end position="56"/>
    </location>
</feature>
<sequence>MYPSPIHSPPPTPPRPTHRARLAHSFTATLPHHHSLHPSPSCAPPPPPPQQAPPVLSPVFIDTIARDFSLEQKQTQMLHTFVGFGSLGAGLSLPDLVTRVVLLAAQFGDAAERRRKEKAEEQDKTDHRAIWRDLQVRLEETFCFTRQQKAHIHGVVQDIIYEGDRTKFLTLHVDVWDVVTRRKVELNLENIFGVPGREKSLGQLIKKQCSGIQNSYRTDISGQLIASVDPKKFTSIEEFVYLTAAAAAEEEEADDSDVDYDQAEERRTRKRAKKSGKVGKGGNFWGSVDSWFKKQVKERGSTLTGSKWKSYVDQLLKDDRAKFKGLLPGTVVAEQRNVLLDIEPSSNQQTPGAGAGPVFQSSGHLLESMMHSGGSYSSVV</sequence>
<gene>
    <name evidence="2" type="ORF">R3P38DRAFT_2805827</name>
</gene>
<evidence type="ECO:0000313" key="2">
    <source>
        <dbReference type="EMBL" id="KAK6985096.1"/>
    </source>
</evidence>
<dbReference type="AlphaFoldDB" id="A0AAV9ZLL5"/>
<feature type="region of interest" description="Disordered" evidence="1">
    <location>
        <begin position="253"/>
        <end position="278"/>
    </location>
</feature>
<proteinExistence type="predicted"/>
<protein>
    <submittedName>
        <fullName evidence="2">Uncharacterized protein</fullName>
    </submittedName>
</protein>